<dbReference type="SUPFAM" id="SSF81342">
    <property type="entry name" value="Transmembrane di-heme cytochromes"/>
    <property type="match status" value="1"/>
</dbReference>
<protein>
    <submittedName>
        <fullName evidence="15">Prokaryotic cytochrome b561 family protein</fullName>
    </submittedName>
</protein>
<evidence type="ECO:0000256" key="4">
    <source>
        <dbReference type="ARBA" id="ARBA00022475"/>
    </source>
</evidence>
<dbReference type="GO" id="GO:0022904">
    <property type="term" value="P:respiratory electron transport chain"/>
    <property type="evidence" value="ECO:0007669"/>
    <property type="project" value="InterPro"/>
</dbReference>
<dbReference type="GO" id="GO:0020037">
    <property type="term" value="F:heme binding"/>
    <property type="evidence" value="ECO:0007669"/>
    <property type="project" value="TreeGrafter"/>
</dbReference>
<evidence type="ECO:0000259" key="14">
    <source>
        <dbReference type="Pfam" id="PF01292"/>
    </source>
</evidence>
<dbReference type="STRING" id="1542390.KX01_931"/>
<dbReference type="PANTHER" id="PTHR30529:SF1">
    <property type="entry name" value="CYTOCHROME B561 HOMOLOG 2"/>
    <property type="match status" value="1"/>
</dbReference>
<evidence type="ECO:0000256" key="9">
    <source>
        <dbReference type="ARBA" id="ARBA00022989"/>
    </source>
</evidence>
<feature type="domain" description="Cytochrome b561 bacterial/Ni-hydrogenase" evidence="14">
    <location>
        <begin position="3"/>
        <end position="167"/>
    </location>
</feature>
<dbReference type="OrthoDB" id="5604579at2"/>
<keyword evidence="8" id="KW-0249">Electron transport</keyword>
<evidence type="ECO:0000256" key="2">
    <source>
        <dbReference type="ARBA" id="ARBA00004651"/>
    </source>
</evidence>
<feature type="transmembrane region" description="Helical" evidence="13">
    <location>
        <begin position="135"/>
        <end position="158"/>
    </location>
</feature>
<keyword evidence="11 13" id="KW-0472">Membrane</keyword>
<evidence type="ECO:0000256" key="12">
    <source>
        <dbReference type="ARBA" id="ARBA00037975"/>
    </source>
</evidence>
<reference evidence="16" key="1">
    <citation type="submission" date="2014-10" db="EMBL/GenBank/DDBJ databases">
        <authorList>
            <person name="Kuske C.R."/>
            <person name="Challacombe J.F."/>
            <person name="Daligault H.E."/>
            <person name="Davenport K.W."/>
            <person name="Johnson S.L."/>
            <person name="Siddaramappa S."/>
            <person name="Petersen J.M."/>
        </authorList>
    </citation>
    <scope>NUCLEOTIDE SEQUENCE [LARGE SCALE GENOMIC DNA]</scope>
    <source>
        <strain evidence="16">CA97-1460</strain>
    </source>
</reference>
<evidence type="ECO:0000256" key="8">
    <source>
        <dbReference type="ARBA" id="ARBA00022982"/>
    </source>
</evidence>
<dbReference type="Pfam" id="PF01292">
    <property type="entry name" value="Ni_hydr_CYTB"/>
    <property type="match status" value="1"/>
</dbReference>
<feature type="transmembrane region" description="Helical" evidence="13">
    <location>
        <begin position="81"/>
        <end position="103"/>
    </location>
</feature>
<comment type="similarity">
    <text evidence="12">Belongs to the cytochrome b561 family.</text>
</comment>
<keyword evidence="10" id="KW-0408">Iron</keyword>
<dbReference type="Proteomes" id="UP000182521">
    <property type="component" value="Chromosome"/>
</dbReference>
<dbReference type="PANTHER" id="PTHR30529">
    <property type="entry name" value="CYTOCHROME B561"/>
    <property type="match status" value="1"/>
</dbReference>
<comment type="subcellular location">
    <subcellularLocation>
        <location evidence="2">Cell membrane</location>
        <topology evidence="2">Multi-pass membrane protein</topology>
    </subcellularLocation>
</comment>
<dbReference type="GO" id="GO:0005886">
    <property type="term" value="C:plasma membrane"/>
    <property type="evidence" value="ECO:0007669"/>
    <property type="project" value="UniProtKB-SubCell"/>
</dbReference>
<evidence type="ECO:0000256" key="11">
    <source>
        <dbReference type="ARBA" id="ARBA00023136"/>
    </source>
</evidence>
<comment type="cofactor">
    <cofactor evidence="1">
        <name>heme b</name>
        <dbReference type="ChEBI" id="CHEBI:60344"/>
    </cofactor>
</comment>
<dbReference type="GO" id="GO:0046872">
    <property type="term" value="F:metal ion binding"/>
    <property type="evidence" value="ECO:0007669"/>
    <property type="project" value="UniProtKB-KW"/>
</dbReference>
<dbReference type="AlphaFoldDB" id="A0A1J0KSD7"/>
<dbReference type="GO" id="GO:0009055">
    <property type="term" value="F:electron transfer activity"/>
    <property type="evidence" value="ECO:0007669"/>
    <property type="project" value="InterPro"/>
</dbReference>
<evidence type="ECO:0000256" key="6">
    <source>
        <dbReference type="ARBA" id="ARBA00022692"/>
    </source>
</evidence>
<dbReference type="KEGG" id="frc:KX01_931"/>
<evidence type="ECO:0000313" key="16">
    <source>
        <dbReference type="Proteomes" id="UP000182521"/>
    </source>
</evidence>
<keyword evidence="16" id="KW-1185">Reference proteome</keyword>
<proteinExistence type="inferred from homology"/>
<accession>A0A1J0KSD7</accession>
<evidence type="ECO:0000256" key="7">
    <source>
        <dbReference type="ARBA" id="ARBA00022723"/>
    </source>
</evidence>
<keyword evidence="4" id="KW-1003">Cell membrane</keyword>
<evidence type="ECO:0000256" key="10">
    <source>
        <dbReference type="ARBA" id="ARBA00023004"/>
    </source>
</evidence>
<evidence type="ECO:0000256" key="5">
    <source>
        <dbReference type="ARBA" id="ARBA00022617"/>
    </source>
</evidence>
<dbReference type="RefSeq" id="WP_071663863.1">
    <property type="nucleotide sequence ID" value="NZ_CP009654.1"/>
</dbReference>
<dbReference type="InterPro" id="IPR052168">
    <property type="entry name" value="Cytochrome_b561_oxidase"/>
</dbReference>
<evidence type="ECO:0000256" key="13">
    <source>
        <dbReference type="SAM" id="Phobius"/>
    </source>
</evidence>
<keyword evidence="7" id="KW-0479">Metal-binding</keyword>
<dbReference type="EMBL" id="CP009654">
    <property type="protein sequence ID" value="APC96548.1"/>
    <property type="molecule type" value="Genomic_DNA"/>
</dbReference>
<feature type="transmembrane region" description="Helical" evidence="13">
    <location>
        <begin position="43"/>
        <end position="61"/>
    </location>
</feature>
<feature type="transmembrane region" description="Helical" evidence="13">
    <location>
        <begin position="12"/>
        <end position="31"/>
    </location>
</feature>
<gene>
    <name evidence="15" type="ORF">KX01_931</name>
</gene>
<dbReference type="InterPro" id="IPR011577">
    <property type="entry name" value="Cyt_b561_bac/Ni-Hgenase"/>
</dbReference>
<keyword evidence="9 13" id="KW-1133">Transmembrane helix</keyword>
<keyword evidence="6 13" id="KW-0812">Transmembrane</keyword>
<evidence type="ECO:0000256" key="1">
    <source>
        <dbReference type="ARBA" id="ARBA00001970"/>
    </source>
</evidence>
<dbReference type="InterPro" id="IPR016174">
    <property type="entry name" value="Di-haem_cyt_TM"/>
</dbReference>
<evidence type="ECO:0000256" key="3">
    <source>
        <dbReference type="ARBA" id="ARBA00022448"/>
    </source>
</evidence>
<organism evidence="15 16">
    <name type="scientific">Francisella frigiditurris</name>
    <dbReference type="NCBI Taxonomy" id="1542390"/>
    <lineage>
        <taxon>Bacteria</taxon>
        <taxon>Pseudomonadati</taxon>
        <taxon>Pseudomonadota</taxon>
        <taxon>Gammaproteobacteria</taxon>
        <taxon>Thiotrichales</taxon>
        <taxon>Francisellaceae</taxon>
        <taxon>Francisella</taxon>
    </lineage>
</organism>
<name>A0A1J0KSD7_9GAMM</name>
<keyword evidence="3" id="KW-0813">Transport</keyword>
<sequence length="167" mass="19497">MKYDFWIRQAHKTLGFFIIMQFSFGMVAYYISLPGWLVDLHRSFGYVALILVIFLIVVRFIKPNVPYNPPLSILNYILAKIVHFGLYISVLGMSLTGIVASIFSAHERKIFYLIPLPQIPNHVELSKYIFSFHSFFAYMLAICFTLHLLAVVYHKVILRNSILSRMW</sequence>
<evidence type="ECO:0000313" key="15">
    <source>
        <dbReference type="EMBL" id="APC96548.1"/>
    </source>
</evidence>
<keyword evidence="5" id="KW-0349">Heme</keyword>